<accession>A0AB39CDK7</accession>
<dbReference type="EMBL" id="PQ015379">
    <property type="protein sequence ID" value="XDJ15007.1"/>
    <property type="molecule type" value="Genomic_DNA"/>
</dbReference>
<reference evidence="1" key="1">
    <citation type="submission" date="2024-07" db="EMBL/GenBank/DDBJ databases">
        <authorList>
            <person name="Bringhurst R.M."/>
            <person name="Homer T.E."/>
        </authorList>
    </citation>
    <scope>NUCLEOTIDE SEQUENCE</scope>
</reference>
<evidence type="ECO:0000313" key="1">
    <source>
        <dbReference type="EMBL" id="XDJ15007.1"/>
    </source>
</evidence>
<protein>
    <submittedName>
        <fullName evidence="1">Uncharacterized protein</fullName>
    </submittedName>
</protein>
<organism evidence="1">
    <name type="scientific">Pseudomonas phage HRDY3</name>
    <dbReference type="NCBI Taxonomy" id="3236930"/>
    <lineage>
        <taxon>Viruses</taxon>
    </lineage>
</organism>
<proteinExistence type="predicted"/>
<sequence>MNNLKTDGYELPTLEEIGREMIAQIIWHKREDPRAKLSGAVRHSAPLHNQEPYVVVEMQSDNYHSFDFTIYLNWKGEQLELTHGGRSGSLGGFCKGYADGFVLCFNAVPPDPMKDALKKFEAKRAEPHPN</sequence>
<name>A0AB39CDK7_9VIRU</name>